<sequence length="1139" mass="119891">MVSALRQQRSQPFPSPDSGEEPRWSGKNLPANGYSSLFTSGLMRSSRSPLTPPPPIRTSCYRTPPRLSPSIDIDMSSPAPAPAVSTSSADTLPFPQAAPYRPSRSPQETQRPSPARRLPSSPSKLRAPPAIAADRALTDVIHKLRLYASNLSPAKAGANFASPSPAKQSRWSSSSEESNANTGEEERGEAFWRPRKSGESTRSKASKVSKAGTVRSVKSKKSVWSLKSRRSEDGERPEHGEERPPMPSRKDVPVFEGVGMKGNGKGKNVEQRQRYGQEAGMEQGQQAQMPTTPGRGRRVVEGLARRLGLTPKKKNIPPTPSRSGVHTGQMAPPPLPTAIAGPTLPLPSTSTSTSTSAPTPVDPNLPQPTGERNIRKSSLSTLRSLAKKTSTGTLRSVRSIYGHPPSSSSTLPEPPMPFTSASISTLAFPPALPPTTPRRPALGKKGSMGPIGQPKAARPSFSPSLFDSVPRRAPKTPDRCEEGAPAGSVAEAGVGPGGEGDREGMKMMDVDEIITFASTSFPSPPHTGLTPVDTLPATLDNSVGQAEYTLDSTYSPALSTPRALALGESSPVDPIEEDIDMDTEFNFHEFLTSTPVSQRLGLGQHRDGNSYSTAMGWDTPPGPVLAGGAAGAGAGAGAEVRGTPPLTLKAARAQLSGSAEKGTLGGGKTKSRLMDLLPTYSRHAGMYTGSSDTGSALDPAPHAAVAGAYGSDGAAEMGKEKDKGEGAKARFKKSFSRSRTNASTPALVNGLPAAAATAPPAPAALLPPRTASRVRVYPRLGTSTHPASTLPLNIAATTAARDPLGPLPLPNINTNTRPVVSASRAGPFSREDVPVPASHTKPQSTSVSPAPHARPATSMGHHPSHHRTRTPYQHPPFRPGTSLAHNKRDTFDADSELNFPPFPLPLAGPGRQRVPDFSRPMSKQDLSFESFRTARANQPGEDDLAVPMEVSMDFPVPSYAKDKDKVELDLDFEQGDEEGDVDGDHTGQYAYTHYNAVSETSPTHTITAPRPASLELVRQGSGGHERMHSNASGASGVSVATGETGLSGVSGMSGVTGVSGTSGTSGGSGWELERYLRDMETDEDEGEGEGEMVLDEGDAMAWDRGRGSGAPGTHRLRREGKGPFGKGGVIQQAKYGIRI</sequence>
<feature type="compositionally biased region" description="Polar residues" evidence="1">
    <location>
        <begin position="33"/>
        <end position="43"/>
    </location>
</feature>
<feature type="compositionally biased region" description="Low complexity" evidence="1">
    <location>
        <begin position="76"/>
        <end position="89"/>
    </location>
</feature>
<feature type="compositionally biased region" description="Low complexity" evidence="1">
    <location>
        <begin position="1048"/>
        <end position="1062"/>
    </location>
</feature>
<feature type="compositionally biased region" description="Basic and acidic residues" evidence="1">
    <location>
        <begin position="229"/>
        <end position="253"/>
    </location>
</feature>
<evidence type="ECO:0000313" key="3">
    <source>
        <dbReference type="Proteomes" id="UP001164286"/>
    </source>
</evidence>
<feature type="compositionally biased region" description="Low complexity" evidence="1">
    <location>
        <begin position="276"/>
        <end position="289"/>
    </location>
</feature>
<protein>
    <submittedName>
        <fullName evidence="2">Uncharacterized protein</fullName>
    </submittedName>
</protein>
<feature type="compositionally biased region" description="Low complexity" evidence="1">
    <location>
        <begin position="483"/>
        <end position="493"/>
    </location>
</feature>
<comment type="caution">
    <text evidence="2">The sequence shown here is derived from an EMBL/GenBank/DDBJ whole genome shotgun (WGS) entry which is preliminary data.</text>
</comment>
<feature type="compositionally biased region" description="Polar residues" evidence="1">
    <location>
        <begin position="1"/>
        <end position="12"/>
    </location>
</feature>
<feature type="region of interest" description="Disordered" evidence="1">
    <location>
        <begin position="1103"/>
        <end position="1128"/>
    </location>
</feature>
<feature type="compositionally biased region" description="Basic and acidic residues" evidence="1">
    <location>
        <begin position="717"/>
        <end position="728"/>
    </location>
</feature>
<feature type="compositionally biased region" description="Low complexity" evidence="1">
    <location>
        <begin position="342"/>
        <end position="359"/>
    </location>
</feature>
<feature type="region of interest" description="Disordered" evidence="1">
    <location>
        <begin position="715"/>
        <end position="743"/>
    </location>
</feature>
<feature type="region of interest" description="Disordered" evidence="1">
    <location>
        <begin position="1"/>
        <end position="131"/>
    </location>
</feature>
<feature type="region of interest" description="Disordered" evidence="1">
    <location>
        <begin position="1048"/>
        <end position="1070"/>
    </location>
</feature>
<dbReference type="AlphaFoldDB" id="A0AA38LWV6"/>
<feature type="region of interest" description="Disordered" evidence="1">
    <location>
        <begin position="153"/>
        <end position="504"/>
    </location>
</feature>
<evidence type="ECO:0000313" key="2">
    <source>
        <dbReference type="EMBL" id="KAI9639132.1"/>
    </source>
</evidence>
<reference evidence="2" key="1">
    <citation type="journal article" date="2022" name="G3 (Bethesda)">
        <title>High quality genome of the basidiomycete yeast Dioszegia hungarica PDD-24b-2 isolated from cloud water.</title>
        <authorList>
            <person name="Jarrige D."/>
            <person name="Haridas S."/>
            <person name="Bleykasten-Grosshans C."/>
            <person name="Joly M."/>
            <person name="Nadalig T."/>
            <person name="Sancelme M."/>
            <person name="Vuilleumier S."/>
            <person name="Grigoriev I.V."/>
            <person name="Amato P."/>
            <person name="Bringel F."/>
        </authorList>
    </citation>
    <scope>NUCLEOTIDE SEQUENCE</scope>
    <source>
        <strain evidence="2">PDD-24b-2</strain>
    </source>
</reference>
<dbReference type="Proteomes" id="UP001164286">
    <property type="component" value="Unassembled WGS sequence"/>
</dbReference>
<dbReference type="EMBL" id="JAKWFO010000001">
    <property type="protein sequence ID" value="KAI9639132.1"/>
    <property type="molecule type" value="Genomic_DNA"/>
</dbReference>
<feature type="compositionally biased region" description="Low complexity" evidence="1">
    <location>
        <begin position="172"/>
        <end position="182"/>
    </location>
</feature>
<keyword evidence="3" id="KW-1185">Reference proteome</keyword>
<dbReference type="GeneID" id="77729789"/>
<feature type="region of interest" description="Disordered" evidence="1">
    <location>
        <begin position="808"/>
        <end position="878"/>
    </location>
</feature>
<feature type="compositionally biased region" description="Basic and acidic residues" evidence="1">
    <location>
        <begin position="184"/>
        <end position="202"/>
    </location>
</feature>
<organism evidence="2 3">
    <name type="scientific">Dioszegia hungarica</name>
    <dbReference type="NCBI Taxonomy" id="4972"/>
    <lineage>
        <taxon>Eukaryota</taxon>
        <taxon>Fungi</taxon>
        <taxon>Dikarya</taxon>
        <taxon>Basidiomycota</taxon>
        <taxon>Agaricomycotina</taxon>
        <taxon>Tremellomycetes</taxon>
        <taxon>Tremellales</taxon>
        <taxon>Bulleribasidiaceae</taxon>
        <taxon>Dioszegia</taxon>
    </lineage>
</organism>
<accession>A0AA38LWV6</accession>
<evidence type="ECO:0000256" key="1">
    <source>
        <dbReference type="SAM" id="MobiDB-lite"/>
    </source>
</evidence>
<feature type="compositionally biased region" description="Polar residues" evidence="1">
    <location>
        <begin position="161"/>
        <end position="171"/>
    </location>
</feature>
<gene>
    <name evidence="2" type="ORF">MKK02DRAFT_39415</name>
</gene>
<proteinExistence type="predicted"/>
<dbReference type="RefSeq" id="XP_052948909.1">
    <property type="nucleotide sequence ID" value="XM_053090584.1"/>
</dbReference>
<name>A0AA38LWV6_9TREE</name>
<feature type="compositionally biased region" description="Polar residues" evidence="1">
    <location>
        <begin position="376"/>
        <end position="396"/>
    </location>
</feature>
<feature type="compositionally biased region" description="Low complexity" evidence="1">
    <location>
        <begin position="111"/>
        <end position="130"/>
    </location>
</feature>